<accession>A0A8J8CHF4</accession>
<feature type="coiled-coil region" evidence="1">
    <location>
        <begin position="53"/>
        <end position="80"/>
    </location>
</feature>
<feature type="compositionally biased region" description="Polar residues" evidence="2">
    <location>
        <begin position="297"/>
        <end position="307"/>
    </location>
</feature>
<dbReference type="Gene3D" id="1.10.287.1490">
    <property type="match status" value="1"/>
</dbReference>
<feature type="coiled-coil region" evidence="1">
    <location>
        <begin position="254"/>
        <end position="295"/>
    </location>
</feature>
<evidence type="ECO:0000313" key="5">
    <source>
        <dbReference type="Proteomes" id="UP000646053"/>
    </source>
</evidence>
<feature type="domain" description="TerB-C" evidence="3">
    <location>
        <begin position="291"/>
        <end position="404"/>
    </location>
</feature>
<feature type="coiled-coil region" evidence="1">
    <location>
        <begin position="135"/>
        <end position="211"/>
    </location>
</feature>
<evidence type="ECO:0000313" key="4">
    <source>
        <dbReference type="EMBL" id="NDJ16594.1"/>
    </source>
</evidence>
<keyword evidence="5" id="KW-1185">Reference proteome</keyword>
<keyword evidence="1" id="KW-0175">Coiled coil</keyword>
<dbReference type="Pfam" id="PF15615">
    <property type="entry name" value="TerB_C"/>
    <property type="match status" value="1"/>
</dbReference>
<organism evidence="4 5">
    <name type="scientific">Myxacorys almedinensis A</name>
    <dbReference type="NCBI Taxonomy" id="2690445"/>
    <lineage>
        <taxon>Bacteria</taxon>
        <taxon>Bacillati</taxon>
        <taxon>Cyanobacteriota</taxon>
        <taxon>Cyanophyceae</taxon>
        <taxon>Leptolyngbyales</taxon>
        <taxon>Leptolyngbyaceae</taxon>
        <taxon>Myxacorys</taxon>
        <taxon>Myxacorys almedinensis</taxon>
    </lineage>
</organism>
<dbReference type="InterPro" id="IPR028932">
    <property type="entry name" value="TerB-C"/>
</dbReference>
<gene>
    <name evidence="4" type="ORF">GS601_04685</name>
</gene>
<sequence>MFKSRLLLSLTAFSVSFFIGLLTARDFGRALLMGAITVVASLIGVAATEGRYRHALSQRSEELKLHIRALQRRRAEAYEALVIMTTERDQIANSLNSMQTQLRTLQIQSSNLWKQKEELSWNLGTTELPPTANQMYGLQVRLKELEQKEAELNNALSATLSAKQRAELAVKTTQAELNQIQAQLLDHAHRKDDLDKEIATLTTQKQQLEMELVALEPRVRDLERYRTELNQFLASAEPKRQQVENSSRSLQGAIEHLQVQISSLHGELGQLETQILERRDQKEMLDQELASLQGELTSKTPLSAQTPPLQPPSQPKAGADSALPTMEWMNFFNQLSDSEFKALIAIAEHTNPSPALKQISEDHLTMPALLIDSINEHAMDTVGDLIIDPSASAPIVAPEYAETIHALLEHLRKP</sequence>
<feature type="region of interest" description="Disordered" evidence="2">
    <location>
        <begin position="297"/>
        <end position="320"/>
    </location>
</feature>
<evidence type="ECO:0000256" key="2">
    <source>
        <dbReference type="SAM" id="MobiDB-lite"/>
    </source>
</evidence>
<dbReference type="AlphaFoldDB" id="A0A8J8CHF4"/>
<evidence type="ECO:0000259" key="3">
    <source>
        <dbReference type="Pfam" id="PF15615"/>
    </source>
</evidence>
<dbReference type="Proteomes" id="UP000646053">
    <property type="component" value="Unassembled WGS sequence"/>
</dbReference>
<name>A0A8J8CHF4_9CYAN</name>
<reference evidence="4" key="1">
    <citation type="submission" date="2019-12" db="EMBL/GenBank/DDBJ databases">
        <title>High-Quality draft genome sequences of three cyanobacteria isolated from the limestone walls of the Old Cathedral of Coimbra.</title>
        <authorList>
            <person name="Tiago I."/>
            <person name="Soares F."/>
            <person name="Portugal A."/>
        </authorList>
    </citation>
    <scope>NUCLEOTIDE SEQUENCE</scope>
    <source>
        <strain evidence="4">A</strain>
    </source>
</reference>
<dbReference type="EMBL" id="WVIE01000004">
    <property type="protein sequence ID" value="NDJ16594.1"/>
    <property type="molecule type" value="Genomic_DNA"/>
</dbReference>
<protein>
    <recommendedName>
        <fullName evidence="3">TerB-C domain-containing protein</fullName>
    </recommendedName>
</protein>
<dbReference type="RefSeq" id="WP_162422109.1">
    <property type="nucleotide sequence ID" value="NZ_WVIE01000004.1"/>
</dbReference>
<evidence type="ECO:0000256" key="1">
    <source>
        <dbReference type="SAM" id="Coils"/>
    </source>
</evidence>
<comment type="caution">
    <text evidence="4">The sequence shown here is derived from an EMBL/GenBank/DDBJ whole genome shotgun (WGS) entry which is preliminary data.</text>
</comment>
<proteinExistence type="predicted"/>